<gene>
    <name evidence="1" type="ORF">FGIG_03746</name>
</gene>
<protein>
    <submittedName>
        <fullName evidence="1">Uncharacterized protein</fullName>
    </submittedName>
</protein>
<reference evidence="1 2" key="1">
    <citation type="submission" date="2019-04" db="EMBL/GenBank/DDBJ databases">
        <title>Annotation for the trematode Fasciola gigantica.</title>
        <authorList>
            <person name="Choi Y.-J."/>
        </authorList>
    </citation>
    <scope>NUCLEOTIDE SEQUENCE [LARGE SCALE GENOMIC DNA]</scope>
    <source>
        <strain evidence="1">Uganda_cow_1</strain>
    </source>
</reference>
<sequence length="252" mass="28780">MCQTALLRLPSRIHQVPNRLYEVVTESTEPVPQVHELDPTGHKECVCVRVKRYTQASQHDRARPIGCRSQYSDSNALLEKSPLHSQYSVGTQGVAFTTAVQRIDGDISPLTASHVSVASKVINEQHSVGAGTQVTVGIEDHIDSGPEISFQLAEKKHYGSREGRYPPVLIYYIRNIVLQFLGSLMKPYLVFEFLQNRLIVSVCGHVRRPKYFTRSLRSYHLRRLFLSIVLHRGLFKYFTSFYLLYENGKLFQ</sequence>
<dbReference type="EMBL" id="SUNJ01011183">
    <property type="protein sequence ID" value="TPP59090.1"/>
    <property type="molecule type" value="Genomic_DNA"/>
</dbReference>
<evidence type="ECO:0000313" key="2">
    <source>
        <dbReference type="Proteomes" id="UP000316759"/>
    </source>
</evidence>
<name>A0A504YMX8_FASGI</name>
<dbReference type="Proteomes" id="UP000316759">
    <property type="component" value="Unassembled WGS sequence"/>
</dbReference>
<proteinExistence type="predicted"/>
<evidence type="ECO:0000313" key="1">
    <source>
        <dbReference type="EMBL" id="TPP59090.1"/>
    </source>
</evidence>
<accession>A0A504YMX8</accession>
<comment type="caution">
    <text evidence="1">The sequence shown here is derived from an EMBL/GenBank/DDBJ whole genome shotgun (WGS) entry which is preliminary data.</text>
</comment>
<keyword evidence="2" id="KW-1185">Reference proteome</keyword>
<dbReference type="AlphaFoldDB" id="A0A504YMX8"/>
<organism evidence="1 2">
    <name type="scientific">Fasciola gigantica</name>
    <name type="common">Giant liver fluke</name>
    <dbReference type="NCBI Taxonomy" id="46835"/>
    <lineage>
        <taxon>Eukaryota</taxon>
        <taxon>Metazoa</taxon>
        <taxon>Spiralia</taxon>
        <taxon>Lophotrochozoa</taxon>
        <taxon>Platyhelminthes</taxon>
        <taxon>Trematoda</taxon>
        <taxon>Digenea</taxon>
        <taxon>Plagiorchiida</taxon>
        <taxon>Echinostomata</taxon>
        <taxon>Echinostomatoidea</taxon>
        <taxon>Fasciolidae</taxon>
        <taxon>Fasciola</taxon>
    </lineage>
</organism>